<sequence length="433" mass="47630">MSPKGSKDHWTFLEEIEAPMWIDLTVEAKSNYHDMFHRCSSRQLKAAFAHSGEGTLSSDFDMKEVSSPKLPSSVSRSRGKHYATNKWGGDNADLQLKKQHPVKILNGKSLWTRSGYGDEIKPKLSFVPVKILNGKSLWTRSGYGDEIKPKLSFVNSKGASSRSLTRNARENKLRATSISRESETHPGSTSNKDNESNVSTITSESDHQTHQRNLDVSSGAFVQTSGLLSTMRMSLRKSCVTRQASRVVFNNDSKQLRGLISSSRKSSVGSSSNAAHDGKKSMPILTRKEEETPDSRNVARLTEATKRKVKVSTVSNVSGRQVKKQIYNSKGECTSNVTKSSKQLAAKSKDQNQTLKAKASISLKVNGQSSLAGANARAKETTVIGSNRLVGVRKENAAGRVSKTQTVCQVASLLEVSRKIQNTMCHRREIKQD</sequence>
<evidence type="ECO:0000313" key="3">
    <source>
        <dbReference type="Proteomes" id="UP001141552"/>
    </source>
</evidence>
<name>A0A9Q0JMS1_9ROSI</name>
<feature type="compositionally biased region" description="Low complexity" evidence="1">
    <location>
        <begin position="67"/>
        <end position="76"/>
    </location>
</feature>
<evidence type="ECO:0000256" key="1">
    <source>
        <dbReference type="SAM" id="MobiDB-lite"/>
    </source>
</evidence>
<feature type="compositionally biased region" description="Basic and acidic residues" evidence="1">
    <location>
        <begin position="204"/>
        <end position="213"/>
    </location>
</feature>
<dbReference type="Proteomes" id="UP001141552">
    <property type="component" value="Unassembled WGS sequence"/>
</dbReference>
<keyword evidence="3" id="KW-1185">Reference proteome</keyword>
<feature type="compositionally biased region" description="Polar residues" evidence="1">
    <location>
        <begin position="154"/>
        <end position="166"/>
    </location>
</feature>
<feature type="region of interest" description="Disordered" evidence="1">
    <location>
        <begin position="154"/>
        <end position="217"/>
    </location>
</feature>
<feature type="compositionally biased region" description="Low complexity" evidence="1">
    <location>
        <begin position="261"/>
        <end position="272"/>
    </location>
</feature>
<dbReference type="OrthoDB" id="1923324at2759"/>
<protein>
    <submittedName>
        <fullName evidence="2">Uncharacterized protein</fullName>
    </submittedName>
</protein>
<gene>
    <name evidence="2" type="ORF">Tsubulata_024860</name>
</gene>
<dbReference type="AlphaFoldDB" id="A0A9Q0JMS1"/>
<reference evidence="2" key="2">
    <citation type="journal article" date="2023" name="Plants (Basel)">
        <title>Annotation of the Turnera subulata (Passifloraceae) Draft Genome Reveals the S-Locus Evolved after the Divergence of Turneroideae from Passifloroideae in a Stepwise Manner.</title>
        <authorList>
            <person name="Henning P.M."/>
            <person name="Roalson E.H."/>
            <person name="Mir W."/>
            <person name="McCubbin A.G."/>
            <person name="Shore J.S."/>
        </authorList>
    </citation>
    <scope>NUCLEOTIDE SEQUENCE</scope>
    <source>
        <strain evidence="2">F60SS</strain>
    </source>
</reference>
<comment type="caution">
    <text evidence="2">The sequence shown here is derived from an EMBL/GenBank/DDBJ whole genome shotgun (WGS) entry which is preliminary data.</text>
</comment>
<feature type="region of interest" description="Disordered" evidence="1">
    <location>
        <begin position="259"/>
        <end position="296"/>
    </location>
</feature>
<organism evidence="2 3">
    <name type="scientific">Turnera subulata</name>
    <dbReference type="NCBI Taxonomy" id="218843"/>
    <lineage>
        <taxon>Eukaryota</taxon>
        <taxon>Viridiplantae</taxon>
        <taxon>Streptophyta</taxon>
        <taxon>Embryophyta</taxon>
        <taxon>Tracheophyta</taxon>
        <taxon>Spermatophyta</taxon>
        <taxon>Magnoliopsida</taxon>
        <taxon>eudicotyledons</taxon>
        <taxon>Gunneridae</taxon>
        <taxon>Pentapetalae</taxon>
        <taxon>rosids</taxon>
        <taxon>fabids</taxon>
        <taxon>Malpighiales</taxon>
        <taxon>Passifloraceae</taxon>
        <taxon>Turnera</taxon>
    </lineage>
</organism>
<evidence type="ECO:0000313" key="2">
    <source>
        <dbReference type="EMBL" id="KAJ4847483.1"/>
    </source>
</evidence>
<feature type="region of interest" description="Disordered" evidence="1">
    <location>
        <begin position="59"/>
        <end position="86"/>
    </location>
</feature>
<reference evidence="2" key="1">
    <citation type="submission" date="2022-02" db="EMBL/GenBank/DDBJ databases">
        <authorList>
            <person name="Henning P.M."/>
            <person name="McCubbin A.G."/>
            <person name="Shore J.S."/>
        </authorList>
    </citation>
    <scope>NUCLEOTIDE SEQUENCE</scope>
    <source>
        <strain evidence="2">F60SS</strain>
        <tissue evidence="2">Leaves</tissue>
    </source>
</reference>
<proteinExistence type="predicted"/>
<feature type="compositionally biased region" description="Polar residues" evidence="1">
    <location>
        <begin position="174"/>
        <end position="203"/>
    </location>
</feature>
<accession>A0A9Q0JMS1</accession>
<dbReference type="EMBL" id="JAKUCV010001141">
    <property type="protein sequence ID" value="KAJ4847483.1"/>
    <property type="molecule type" value="Genomic_DNA"/>
</dbReference>
<feature type="compositionally biased region" description="Basic and acidic residues" evidence="1">
    <location>
        <begin position="276"/>
        <end position="294"/>
    </location>
</feature>